<keyword evidence="4" id="KW-1185">Reference proteome</keyword>
<feature type="region of interest" description="Disordered" evidence="1">
    <location>
        <begin position="1"/>
        <end position="103"/>
    </location>
</feature>
<feature type="domain" description="eCIS core" evidence="2">
    <location>
        <begin position="103"/>
        <end position="174"/>
    </location>
</feature>
<dbReference type="InterPro" id="IPR025295">
    <property type="entry name" value="eCIS_core_dom"/>
</dbReference>
<proteinExistence type="predicted"/>
<name>A0ABQ3RSM2_9ACTN</name>
<protein>
    <recommendedName>
        <fullName evidence="2">eCIS core domain-containing protein</fullName>
    </recommendedName>
</protein>
<dbReference type="PROSITE" id="PS51996">
    <property type="entry name" value="TR_MART"/>
    <property type="match status" value="1"/>
</dbReference>
<evidence type="ECO:0000313" key="4">
    <source>
        <dbReference type="Proteomes" id="UP000649259"/>
    </source>
</evidence>
<feature type="region of interest" description="Disordered" evidence="1">
    <location>
        <begin position="204"/>
        <end position="264"/>
    </location>
</feature>
<evidence type="ECO:0000259" key="2">
    <source>
        <dbReference type="Pfam" id="PF13699"/>
    </source>
</evidence>
<feature type="compositionally biased region" description="Low complexity" evidence="1">
    <location>
        <begin position="254"/>
        <end position="264"/>
    </location>
</feature>
<gene>
    <name evidence="3" type="ORF">Saso_05030</name>
</gene>
<dbReference type="SUPFAM" id="SSF56399">
    <property type="entry name" value="ADP-ribosylation"/>
    <property type="match status" value="1"/>
</dbReference>
<dbReference type="EMBL" id="BNEB01000001">
    <property type="protein sequence ID" value="GHI58853.1"/>
    <property type="molecule type" value="Genomic_DNA"/>
</dbReference>
<evidence type="ECO:0000256" key="1">
    <source>
        <dbReference type="SAM" id="MobiDB-lite"/>
    </source>
</evidence>
<dbReference type="Proteomes" id="UP000649259">
    <property type="component" value="Unassembled WGS sequence"/>
</dbReference>
<evidence type="ECO:0000313" key="3">
    <source>
        <dbReference type="EMBL" id="GHI58853.1"/>
    </source>
</evidence>
<organism evidence="3 4">
    <name type="scientific">Streptomyces asoensis</name>
    <dbReference type="NCBI Taxonomy" id="249586"/>
    <lineage>
        <taxon>Bacteria</taxon>
        <taxon>Bacillati</taxon>
        <taxon>Actinomycetota</taxon>
        <taxon>Actinomycetes</taxon>
        <taxon>Kitasatosporales</taxon>
        <taxon>Streptomycetaceae</taxon>
        <taxon>Streptomyces</taxon>
    </lineage>
</organism>
<feature type="compositionally biased region" description="Polar residues" evidence="1">
    <location>
        <begin position="180"/>
        <end position="189"/>
    </location>
</feature>
<dbReference type="Pfam" id="PF13699">
    <property type="entry name" value="eCIS_core"/>
    <property type="match status" value="1"/>
</dbReference>
<comment type="caution">
    <text evidence="3">The sequence shown here is derived from an EMBL/GenBank/DDBJ whole genome shotgun (WGS) entry which is preliminary data.</text>
</comment>
<reference evidence="4" key="1">
    <citation type="submission" date="2023-07" db="EMBL/GenBank/DDBJ databases">
        <title>Whole genome shotgun sequence of Streptomyces cacaoi subsp. asoensis NBRC 13813.</title>
        <authorList>
            <person name="Komaki H."/>
            <person name="Tamura T."/>
        </authorList>
    </citation>
    <scope>NUCLEOTIDE SEQUENCE [LARGE SCALE GENOMIC DNA]</scope>
    <source>
        <strain evidence="4">NBRC 13813</strain>
    </source>
</reference>
<dbReference type="Gene3D" id="3.90.176.10">
    <property type="entry name" value="Toxin ADP-ribosyltransferase, Chain A, domain 1"/>
    <property type="match status" value="1"/>
</dbReference>
<feature type="compositionally biased region" description="Basic and acidic residues" evidence="1">
    <location>
        <begin position="485"/>
        <end position="506"/>
    </location>
</feature>
<feature type="compositionally biased region" description="Basic and acidic residues" evidence="1">
    <location>
        <begin position="47"/>
        <end position="59"/>
    </location>
</feature>
<feature type="region of interest" description="Disordered" evidence="1">
    <location>
        <begin position="474"/>
        <end position="506"/>
    </location>
</feature>
<feature type="region of interest" description="Disordered" evidence="1">
    <location>
        <begin position="172"/>
        <end position="191"/>
    </location>
</feature>
<sequence>MQRTAGNAAVVRALDRQRQAGHHTHGPSCGHQDPAPVQRRTQGPAQGRDDSAAVRRPEHGPSCGHSGSTPVQRHAHGPSCGHDGSPPVQRSSVPDVLRTSGQPLDGTVRAEMEARMGADFSDVRLHTGPTAQRSAAEVGARAYTSGSHVVIGAGGADRHTLAHELTHVIQQRQGPVAGTDNGSGLSVSDPSDRFERAAEDNARRVLSAPAPTGAPPVQRTAAAPTDGAPVQRTEATSAEEATVQRTEAAPAEEATVQRTAAPAPVATAGGPIAVQRAGDGEAFFDHAQYYAKTGWQEAAEQFEKQLGAYTFRHPRSLDAARKSVHRLKQLLIAYARTEHKDVALANKSFFKDDKTSGGQVGIDLTTAQINEFFARDGNVRELMTALYNAAYYNTAAELSLKQILNAIIGPKPQLASTLRMNEEQLKKHSAFLNGWSRPPLWAAASLKGKGYNYEKDPYALGNLLWQSEPETLGGDTLEMINSQGPRKERSEADKEAHRKTPRDYVDRGAPLSDRELAFAGKPGMDDKLPWNEGAAYWEIQQNESWPKANAARGIPVVAGMSGTTTRMLKTFQWIKVPGVDVFDYRMAVMGWMLPSWDHSLYEILRGSWAAGVKGPKESALKADKGAALMYQHIAPFTEEELRQNVCVGGHFPHELMYLTEAGKPRTADPATSGFMEPGRPAASTVAGKYNEFAQGDTAPTPRIAKWKADNGGASTAAVTEKFKPAHATALMAYTGGAHQMINSVVRSRLLPEGYAPYGTGALATAGAEALSLRQIKSRLSWAAQNDSPQQEWVPTLNEDPVIEPQLAAARGTDPVAKKAAMAVIDARIDVLAPVLFEELKAHADMTMEALTRLPPVTGTVFRGDWNAGGDESVYRLGKQAALNYRPGSIFTSSFDSTSREKSVGLDFMRGQRVSGTKTHRILLELTLTGKYGRDIDPFHQYQGTEAEVLLMPGANFRVDKSEWVQDPGHVPANGGSDWYEHVWATEA</sequence>
<accession>A0ABQ3RSM2</accession>